<dbReference type="InterPro" id="IPR039353">
    <property type="entry name" value="TF_Adf1"/>
</dbReference>
<dbReference type="EMBL" id="GAKP01018347">
    <property type="protein sequence ID" value="JAC40605.1"/>
    <property type="molecule type" value="Transcribed_RNA"/>
</dbReference>
<reference evidence="2" key="1">
    <citation type="journal article" date="2014" name="BMC Genomics">
        <title>Characterizing the developmental transcriptome of the oriental fruit fly, Bactrocera dorsalis (Diptera: Tephritidae) through comparative genomic analysis with Drosophila melanogaster utilizing modENCODE datasets.</title>
        <authorList>
            <person name="Geib S.M."/>
            <person name="Calla B."/>
            <person name="Hall B."/>
            <person name="Hou S."/>
            <person name="Manoukis N.C."/>
        </authorList>
    </citation>
    <scope>NUCLEOTIDE SEQUENCE</scope>
    <source>
        <strain evidence="2">Punador</strain>
    </source>
</reference>
<dbReference type="GO" id="GO:0005634">
    <property type="term" value="C:nucleus"/>
    <property type="evidence" value="ECO:0007669"/>
    <property type="project" value="TreeGrafter"/>
</dbReference>
<dbReference type="AlphaFoldDB" id="A0A034VFQ0"/>
<dbReference type="PROSITE" id="PS51029">
    <property type="entry name" value="MADF"/>
    <property type="match status" value="1"/>
</dbReference>
<evidence type="ECO:0000313" key="2">
    <source>
        <dbReference type="EMBL" id="JAC40605.1"/>
    </source>
</evidence>
<feature type="domain" description="MADF" evidence="1">
    <location>
        <begin position="35"/>
        <end position="120"/>
    </location>
</feature>
<feature type="non-terminal residue" evidence="2">
    <location>
        <position position="1"/>
    </location>
</feature>
<proteinExistence type="predicted"/>
<dbReference type="InterPro" id="IPR006578">
    <property type="entry name" value="MADF-dom"/>
</dbReference>
<gene>
    <name evidence="2" type="primary">ADF1</name>
</gene>
<name>A0A034VFQ0_BACDO</name>
<protein>
    <submittedName>
        <fullName evidence="2">Transcription factor Adf-1</fullName>
    </submittedName>
</protein>
<dbReference type="PANTHER" id="PTHR12243">
    <property type="entry name" value="MADF DOMAIN TRANSCRIPTION FACTOR"/>
    <property type="match status" value="1"/>
</dbReference>
<dbReference type="Pfam" id="PF10545">
    <property type="entry name" value="MADF_DNA_bdg"/>
    <property type="match status" value="1"/>
</dbReference>
<dbReference type="OrthoDB" id="6081971at2759"/>
<sequence>GLSLLLYTMKPLLRRKVSCRKQMLLKMDNYNRVIRMIEMVKANPCLYDKRYDDYKDFKHKERVWKEIAKQVNLSVSACRTKWKNLRDKYRRKKLSEDQPSGSGNTWMYMESLEFLSDILDPISTNTNTSEELVDDQIFPTKISNAKMDTSEVLVDDQIFRTKNTNAKEDTSELLVDDEIFRTTPKPNHQKHCKDDLFNDVLKAMKRKYEGPQFSNNHKYEHFFGMLGNKLDKLTESEVDEVEIEILNLVTRKLNASRKSSRGTHR</sequence>
<dbReference type="GO" id="GO:0006357">
    <property type="term" value="P:regulation of transcription by RNA polymerase II"/>
    <property type="evidence" value="ECO:0007669"/>
    <property type="project" value="TreeGrafter"/>
</dbReference>
<dbReference type="PANTHER" id="PTHR12243:SF67">
    <property type="entry name" value="COREPRESSOR OF PANGOLIN, ISOFORM A-RELATED"/>
    <property type="match status" value="1"/>
</dbReference>
<evidence type="ECO:0000259" key="1">
    <source>
        <dbReference type="PROSITE" id="PS51029"/>
    </source>
</evidence>
<organism evidence="2">
    <name type="scientific">Bactrocera dorsalis</name>
    <name type="common">Oriental fruit fly</name>
    <name type="synonym">Dacus dorsalis</name>
    <dbReference type="NCBI Taxonomy" id="27457"/>
    <lineage>
        <taxon>Eukaryota</taxon>
        <taxon>Metazoa</taxon>
        <taxon>Ecdysozoa</taxon>
        <taxon>Arthropoda</taxon>
        <taxon>Hexapoda</taxon>
        <taxon>Insecta</taxon>
        <taxon>Pterygota</taxon>
        <taxon>Neoptera</taxon>
        <taxon>Endopterygota</taxon>
        <taxon>Diptera</taxon>
        <taxon>Brachycera</taxon>
        <taxon>Muscomorpha</taxon>
        <taxon>Tephritoidea</taxon>
        <taxon>Tephritidae</taxon>
        <taxon>Bactrocera</taxon>
        <taxon>Bactrocera</taxon>
    </lineage>
</organism>
<accession>A0A034VFQ0</accession>
<dbReference type="GO" id="GO:0005667">
    <property type="term" value="C:transcription regulator complex"/>
    <property type="evidence" value="ECO:0007669"/>
    <property type="project" value="TreeGrafter"/>
</dbReference>
<dbReference type="SMART" id="SM00595">
    <property type="entry name" value="MADF"/>
    <property type="match status" value="1"/>
</dbReference>